<feature type="binding site" evidence="14">
    <location>
        <position position="234"/>
    </location>
    <ligand>
        <name>Ca(2+)</name>
        <dbReference type="ChEBI" id="CHEBI:29108"/>
        <label>2</label>
    </ligand>
</feature>
<evidence type="ECO:0000256" key="10">
    <source>
        <dbReference type="ARBA" id="ARBA00023180"/>
    </source>
</evidence>
<dbReference type="STRING" id="35608.A0A2U1Q4V1"/>
<keyword evidence="6 14" id="KW-0106">Calcium</keyword>
<dbReference type="CDD" id="cd00693">
    <property type="entry name" value="secretory_peroxidase"/>
    <property type="match status" value="1"/>
</dbReference>
<keyword evidence="18" id="KW-0472">Membrane</keyword>
<feature type="binding site" evidence="13">
    <location>
        <position position="203"/>
    </location>
    <ligand>
        <name>substrate</name>
    </ligand>
</feature>
<feature type="binding site" evidence="14">
    <location>
        <position position="127"/>
    </location>
    <ligand>
        <name>Ca(2+)</name>
        <dbReference type="ChEBI" id="CHEBI:29108"/>
        <label>1</label>
    </ligand>
</feature>
<feature type="binding site" evidence="14">
    <location>
        <position position="106"/>
    </location>
    <ligand>
        <name>Ca(2+)</name>
        <dbReference type="ChEBI" id="CHEBI:29108"/>
        <label>1</label>
    </ligand>
</feature>
<feature type="binding site" description="axial binding residue" evidence="14">
    <location>
        <position position="233"/>
    </location>
    <ligand>
        <name>heme b</name>
        <dbReference type="ChEBI" id="CHEBI:60344"/>
    </ligand>
    <ligandPart>
        <name>Fe</name>
        <dbReference type="ChEBI" id="CHEBI:18248"/>
    </ligandPart>
</feature>
<dbReference type="InterPro" id="IPR002016">
    <property type="entry name" value="Haem_peroxidase"/>
</dbReference>
<evidence type="ECO:0000256" key="18">
    <source>
        <dbReference type="SAM" id="Phobius"/>
    </source>
</evidence>
<protein>
    <recommendedName>
        <fullName evidence="17">Peroxidase</fullName>
        <ecNumber evidence="17">1.11.1.7</ecNumber>
    </recommendedName>
</protein>
<dbReference type="Gene3D" id="1.10.520.10">
    <property type="match status" value="1"/>
</dbReference>
<gene>
    <name evidence="20" type="ORF">CTI12_AA076050</name>
</gene>
<accession>A0A2U1Q4V1</accession>
<comment type="subcellular location">
    <subcellularLocation>
        <location evidence="17">Secreted</location>
    </subcellularLocation>
</comment>
<evidence type="ECO:0000256" key="6">
    <source>
        <dbReference type="ARBA" id="ARBA00022837"/>
    </source>
</evidence>
<evidence type="ECO:0000256" key="16">
    <source>
        <dbReference type="PIRSR" id="PIRSR600823-5"/>
    </source>
</evidence>
<feature type="site" description="Transition state stabilizer" evidence="15">
    <location>
        <position position="101"/>
    </location>
</feature>
<keyword evidence="17" id="KW-0964">Secreted</keyword>
<evidence type="ECO:0000313" key="20">
    <source>
        <dbReference type="EMBL" id="PWA93003.1"/>
    </source>
</evidence>
<comment type="catalytic activity">
    <reaction evidence="1 17">
        <text>2 a phenolic donor + H2O2 = 2 a phenolic radical donor + 2 H2O</text>
        <dbReference type="Rhea" id="RHEA:56136"/>
        <dbReference type="ChEBI" id="CHEBI:15377"/>
        <dbReference type="ChEBI" id="CHEBI:16240"/>
        <dbReference type="ChEBI" id="CHEBI:139520"/>
        <dbReference type="ChEBI" id="CHEBI:139521"/>
        <dbReference type="EC" id="1.11.1.7"/>
    </reaction>
</comment>
<feature type="binding site" evidence="14">
    <location>
        <position position="115"/>
    </location>
    <ligand>
        <name>Ca(2+)</name>
        <dbReference type="ChEBI" id="CHEBI:29108"/>
        <label>1</label>
    </ligand>
</feature>
<evidence type="ECO:0000259" key="19">
    <source>
        <dbReference type="PROSITE" id="PS50873"/>
    </source>
</evidence>
<dbReference type="Pfam" id="PF00141">
    <property type="entry name" value="peroxidase"/>
    <property type="match status" value="1"/>
</dbReference>
<evidence type="ECO:0000256" key="8">
    <source>
        <dbReference type="ARBA" id="ARBA00023004"/>
    </source>
</evidence>
<evidence type="ECO:0000256" key="17">
    <source>
        <dbReference type="RuleBase" id="RU362060"/>
    </source>
</evidence>
<dbReference type="InterPro" id="IPR019793">
    <property type="entry name" value="Peroxidases_heam-ligand_BS"/>
</dbReference>
<keyword evidence="18" id="KW-1133">Transmembrane helix</keyword>
<proteinExistence type="inferred from homology"/>
<evidence type="ECO:0000313" key="21">
    <source>
        <dbReference type="Proteomes" id="UP000245207"/>
    </source>
</evidence>
<evidence type="ECO:0000256" key="7">
    <source>
        <dbReference type="ARBA" id="ARBA00023002"/>
    </source>
</evidence>
<sequence length="359" mass="40150">MFYTVYEDYNIDQVLHVVRLRVSFHYAEIMIISTYNKKMNIIRFLSFFVFLMLSIATASSDDYGLSTKYYDRVCPQALPTIKRVVEDAVAQERRMGASLLRLHFHDCFVNGCDASILLDQTSTIDTEKNAVANVDSARGFDVIDKIKSEVDKICGHPVVSCADILTVAARDSVVALGGPTWDVKLGRRDSTTASQATANVTIPSPFMDLPALIKSFEDQGLDEEDLVVLSGAHTLGFAQCRTFRPHIYNDNNIDPAFASQLRNNCPQVGGDSNLAPLDPTPSSFDTRYFNNLVSKRGVLRSDQALFNGGETDELVSKYNENYEKFFKDFAKSMIKMGNINLLTGNRGQIRDNCRRINSQ</sequence>
<dbReference type="Proteomes" id="UP000245207">
    <property type="component" value="Unassembled WGS sequence"/>
</dbReference>
<feature type="disulfide bond" evidence="16">
    <location>
        <begin position="161"/>
        <end position="353"/>
    </location>
</feature>
<evidence type="ECO:0000256" key="2">
    <source>
        <dbReference type="ARBA" id="ARBA00006873"/>
    </source>
</evidence>
<feature type="binding site" evidence="14">
    <location>
        <position position="278"/>
    </location>
    <ligand>
        <name>Ca(2+)</name>
        <dbReference type="ChEBI" id="CHEBI:29108"/>
        <label>2</label>
    </ligand>
</feature>
<evidence type="ECO:0000256" key="1">
    <source>
        <dbReference type="ARBA" id="ARBA00000189"/>
    </source>
</evidence>
<dbReference type="InterPro" id="IPR000823">
    <property type="entry name" value="Peroxidase_pln"/>
</dbReference>
<evidence type="ECO:0000256" key="9">
    <source>
        <dbReference type="ARBA" id="ARBA00023157"/>
    </source>
</evidence>
<dbReference type="GO" id="GO:0006979">
    <property type="term" value="P:response to oxidative stress"/>
    <property type="evidence" value="ECO:0007669"/>
    <property type="project" value="UniProtKB-UniRule"/>
</dbReference>
<dbReference type="InterPro" id="IPR033905">
    <property type="entry name" value="Secretory_peroxidase"/>
</dbReference>
<dbReference type="InterPro" id="IPR010255">
    <property type="entry name" value="Haem_peroxidase_sf"/>
</dbReference>
<dbReference type="FunFam" id="1.10.520.10:FF:000009">
    <property type="entry name" value="Peroxidase"/>
    <property type="match status" value="1"/>
</dbReference>
<dbReference type="PRINTS" id="PR00461">
    <property type="entry name" value="PLPEROXIDASE"/>
</dbReference>
<feature type="transmembrane region" description="Helical" evidence="18">
    <location>
        <begin position="40"/>
        <end position="58"/>
    </location>
</feature>
<dbReference type="EMBL" id="PKPP01000418">
    <property type="protein sequence ID" value="PWA93003.1"/>
    <property type="molecule type" value="Genomic_DNA"/>
</dbReference>
<dbReference type="OrthoDB" id="2113341at2759"/>
<dbReference type="SUPFAM" id="SSF48113">
    <property type="entry name" value="Heme-dependent peroxidases"/>
    <property type="match status" value="1"/>
</dbReference>
<evidence type="ECO:0000256" key="3">
    <source>
        <dbReference type="ARBA" id="ARBA00022559"/>
    </source>
</evidence>
<organism evidence="20 21">
    <name type="scientific">Artemisia annua</name>
    <name type="common">Sweet wormwood</name>
    <dbReference type="NCBI Taxonomy" id="35608"/>
    <lineage>
        <taxon>Eukaryota</taxon>
        <taxon>Viridiplantae</taxon>
        <taxon>Streptophyta</taxon>
        <taxon>Embryophyta</taxon>
        <taxon>Tracheophyta</taxon>
        <taxon>Spermatophyta</taxon>
        <taxon>Magnoliopsida</taxon>
        <taxon>eudicotyledons</taxon>
        <taxon>Gunneridae</taxon>
        <taxon>Pentapetalae</taxon>
        <taxon>asterids</taxon>
        <taxon>campanulids</taxon>
        <taxon>Asterales</taxon>
        <taxon>Asteraceae</taxon>
        <taxon>Asteroideae</taxon>
        <taxon>Anthemideae</taxon>
        <taxon>Artemisiinae</taxon>
        <taxon>Artemisia</taxon>
    </lineage>
</organism>
<feature type="disulfide bond" evidence="16">
    <location>
        <begin position="240"/>
        <end position="265"/>
    </location>
</feature>
<keyword evidence="8 14" id="KW-0408">Iron</keyword>
<evidence type="ECO:0000256" key="15">
    <source>
        <dbReference type="PIRSR" id="PIRSR600823-4"/>
    </source>
</evidence>
<dbReference type="PROSITE" id="PS50873">
    <property type="entry name" value="PEROXIDASE_4"/>
    <property type="match status" value="1"/>
</dbReference>
<dbReference type="AlphaFoldDB" id="A0A2U1Q4V1"/>
<dbReference type="EC" id="1.11.1.7" evidence="17"/>
<dbReference type="InterPro" id="IPR019794">
    <property type="entry name" value="Peroxidases_AS"/>
</dbReference>
<evidence type="ECO:0000256" key="12">
    <source>
        <dbReference type="PIRSR" id="PIRSR600823-1"/>
    </source>
</evidence>
<evidence type="ECO:0000256" key="14">
    <source>
        <dbReference type="PIRSR" id="PIRSR600823-3"/>
    </source>
</evidence>
<keyword evidence="7 17" id="KW-0560">Oxidoreductase</keyword>
<evidence type="ECO:0000256" key="5">
    <source>
        <dbReference type="ARBA" id="ARBA00022723"/>
    </source>
</evidence>
<dbReference type="GO" id="GO:0046872">
    <property type="term" value="F:metal ion binding"/>
    <property type="evidence" value="ECO:0007669"/>
    <property type="project" value="UniProtKB-UniRule"/>
</dbReference>
<feature type="domain" description="Plant heme peroxidase family profile" evidence="19">
    <location>
        <begin position="64"/>
        <end position="357"/>
    </location>
</feature>
<reference evidence="20 21" key="1">
    <citation type="journal article" date="2018" name="Mol. Plant">
        <title>The genome of Artemisia annua provides insight into the evolution of Asteraceae family and artemisinin biosynthesis.</title>
        <authorList>
            <person name="Shen Q."/>
            <person name="Zhang L."/>
            <person name="Liao Z."/>
            <person name="Wang S."/>
            <person name="Yan T."/>
            <person name="Shi P."/>
            <person name="Liu M."/>
            <person name="Fu X."/>
            <person name="Pan Q."/>
            <person name="Wang Y."/>
            <person name="Lv Z."/>
            <person name="Lu X."/>
            <person name="Zhang F."/>
            <person name="Jiang W."/>
            <person name="Ma Y."/>
            <person name="Chen M."/>
            <person name="Hao X."/>
            <person name="Li L."/>
            <person name="Tang Y."/>
            <person name="Lv G."/>
            <person name="Zhou Y."/>
            <person name="Sun X."/>
            <person name="Brodelius P.E."/>
            <person name="Rose J.K.C."/>
            <person name="Tang K."/>
        </authorList>
    </citation>
    <scope>NUCLEOTIDE SEQUENCE [LARGE SCALE GENOMIC DNA]</scope>
    <source>
        <strain evidence="21">cv. Huhao1</strain>
        <tissue evidence="20">Leaf</tissue>
    </source>
</reference>
<dbReference type="GO" id="GO:0140825">
    <property type="term" value="F:lactoperoxidase activity"/>
    <property type="evidence" value="ECO:0007669"/>
    <property type="project" value="UniProtKB-EC"/>
</dbReference>
<dbReference type="PRINTS" id="PR00458">
    <property type="entry name" value="PEROXIDASE"/>
</dbReference>
<keyword evidence="17" id="KW-0376">Hydrogen peroxide</keyword>
<feature type="binding site" evidence="14">
    <location>
        <position position="113"/>
    </location>
    <ligand>
        <name>Ca(2+)</name>
        <dbReference type="ChEBI" id="CHEBI:29108"/>
        <label>1</label>
    </ligand>
</feature>
<dbReference type="PROSITE" id="PS00435">
    <property type="entry name" value="PEROXIDASE_1"/>
    <property type="match status" value="1"/>
</dbReference>
<comment type="cofactor">
    <cofactor evidence="14 17">
        <name>Ca(2+)</name>
        <dbReference type="ChEBI" id="CHEBI:29108"/>
    </cofactor>
    <text evidence="14 17">Binds 2 calcium ions per subunit.</text>
</comment>
<dbReference type="PROSITE" id="PS00436">
    <property type="entry name" value="PEROXIDASE_2"/>
    <property type="match status" value="1"/>
</dbReference>
<dbReference type="GO" id="GO:0042744">
    <property type="term" value="P:hydrogen peroxide catabolic process"/>
    <property type="evidence" value="ECO:0007669"/>
    <property type="project" value="UniProtKB-KW"/>
</dbReference>
<keyword evidence="5 14" id="KW-0479">Metal-binding</keyword>
<dbReference type="PANTHER" id="PTHR31388:SF126">
    <property type="entry name" value="PEROXIDASE"/>
    <property type="match status" value="1"/>
</dbReference>
<dbReference type="GO" id="GO:0020037">
    <property type="term" value="F:heme binding"/>
    <property type="evidence" value="ECO:0007669"/>
    <property type="project" value="UniProtKB-UniRule"/>
</dbReference>
<keyword evidence="21" id="KW-1185">Reference proteome</keyword>
<evidence type="ECO:0000256" key="13">
    <source>
        <dbReference type="PIRSR" id="PIRSR600823-2"/>
    </source>
</evidence>
<comment type="caution">
    <text evidence="20">The sequence shown here is derived from an EMBL/GenBank/DDBJ whole genome shotgun (WGS) entry which is preliminary data.</text>
</comment>
<keyword evidence="9 16" id="KW-1015">Disulfide bond</keyword>
<feature type="binding site" evidence="14">
    <location>
        <position position="109"/>
    </location>
    <ligand>
        <name>Ca(2+)</name>
        <dbReference type="ChEBI" id="CHEBI:29108"/>
        <label>1</label>
    </ligand>
</feature>
<comment type="similarity">
    <text evidence="17">Belongs to the peroxidase family. Classical plant (class III) peroxidase subfamily.</text>
</comment>
<feature type="disulfide bond" evidence="16">
    <location>
        <begin position="107"/>
        <end position="112"/>
    </location>
</feature>
<keyword evidence="4 17" id="KW-0349">Heme</keyword>
<dbReference type="GO" id="GO:0005576">
    <property type="term" value="C:extracellular region"/>
    <property type="evidence" value="ECO:0007669"/>
    <property type="project" value="UniProtKB-SubCell"/>
</dbReference>
<evidence type="ECO:0000256" key="11">
    <source>
        <dbReference type="ARBA" id="ARBA00059171"/>
    </source>
</evidence>
<feature type="binding site" evidence="14">
    <location>
        <position position="285"/>
    </location>
    <ligand>
        <name>Ca(2+)</name>
        <dbReference type="ChEBI" id="CHEBI:29108"/>
        <label>2</label>
    </ligand>
</feature>
<keyword evidence="10" id="KW-0325">Glycoprotein</keyword>
<comment type="similarity">
    <text evidence="2">Belongs to the peroxidase family. Ascorbate peroxidase subfamily.</text>
</comment>
<keyword evidence="3 17" id="KW-0575">Peroxidase</keyword>
<comment type="function">
    <text evidence="11">Removal of H(2)O(2), oxidation of toxic reductants, biosynthesis and degradation of lignin, suberization, auxin catabolism, response to environmental stresses such as wounding, pathogen attack and oxidative stress. These functions might be dependent on each isozyme/isoform in each plant tissue. Involved in the synthesis of highly polymerized lignins.</text>
</comment>
<dbReference type="Gene3D" id="1.10.420.10">
    <property type="entry name" value="Peroxidase, domain 2"/>
    <property type="match status" value="1"/>
</dbReference>
<dbReference type="PANTHER" id="PTHR31388">
    <property type="entry name" value="PEROXIDASE 72-RELATED"/>
    <property type="match status" value="1"/>
</dbReference>
<keyword evidence="18" id="KW-0812">Transmembrane</keyword>
<name>A0A2U1Q4V1_ARTAN</name>
<feature type="disulfide bond" evidence="16">
    <location>
        <begin position="74"/>
        <end position="154"/>
    </location>
</feature>
<feature type="binding site" evidence="14">
    <location>
        <position position="111"/>
    </location>
    <ligand>
        <name>Ca(2+)</name>
        <dbReference type="ChEBI" id="CHEBI:29108"/>
        <label>1</label>
    </ligand>
</feature>
<evidence type="ECO:0000256" key="4">
    <source>
        <dbReference type="ARBA" id="ARBA00022617"/>
    </source>
</evidence>
<comment type="cofactor">
    <cofactor evidence="14 17">
        <name>heme b</name>
        <dbReference type="ChEBI" id="CHEBI:60344"/>
    </cofactor>
    <text evidence="14 17">Binds 1 heme b (iron(II)-protoporphyrin IX) group per subunit.</text>
</comment>
<dbReference type="FunFam" id="1.10.420.10:FF:000001">
    <property type="entry name" value="Peroxidase"/>
    <property type="match status" value="1"/>
</dbReference>
<feature type="active site" description="Proton acceptor" evidence="12">
    <location>
        <position position="105"/>
    </location>
</feature>